<reference evidence="3 4" key="1">
    <citation type="submission" date="2019-08" db="EMBL/GenBank/DDBJ databases">
        <title>Whole genome of Aphis craccivora.</title>
        <authorList>
            <person name="Voronova N.V."/>
            <person name="Shulinski R.S."/>
            <person name="Bandarenka Y.V."/>
            <person name="Zhorov D.G."/>
            <person name="Warner D."/>
        </authorList>
    </citation>
    <scope>NUCLEOTIDE SEQUENCE [LARGE SCALE GENOMIC DNA]</scope>
    <source>
        <strain evidence="3">180601</strain>
        <tissue evidence="3">Whole Body</tissue>
    </source>
</reference>
<accession>A0A6G0WA39</accession>
<dbReference type="PANTHER" id="PTHR45749:SF37">
    <property type="entry name" value="OS05G0311600 PROTEIN"/>
    <property type="match status" value="1"/>
</dbReference>
<keyword evidence="4" id="KW-1185">Reference proteome</keyword>
<organism evidence="3 4">
    <name type="scientific">Aphis craccivora</name>
    <name type="common">Cowpea aphid</name>
    <dbReference type="NCBI Taxonomy" id="307492"/>
    <lineage>
        <taxon>Eukaryota</taxon>
        <taxon>Metazoa</taxon>
        <taxon>Ecdysozoa</taxon>
        <taxon>Arthropoda</taxon>
        <taxon>Hexapoda</taxon>
        <taxon>Insecta</taxon>
        <taxon>Pterygota</taxon>
        <taxon>Neoptera</taxon>
        <taxon>Paraneoptera</taxon>
        <taxon>Hemiptera</taxon>
        <taxon>Sternorrhyncha</taxon>
        <taxon>Aphidomorpha</taxon>
        <taxon>Aphidoidea</taxon>
        <taxon>Aphididae</taxon>
        <taxon>Aphidini</taxon>
        <taxon>Aphis</taxon>
        <taxon>Aphis</taxon>
    </lineage>
</organism>
<evidence type="ECO:0000259" key="1">
    <source>
        <dbReference type="Pfam" id="PF05699"/>
    </source>
</evidence>
<dbReference type="SUPFAM" id="SSF53098">
    <property type="entry name" value="Ribonuclease H-like"/>
    <property type="match status" value="1"/>
</dbReference>
<dbReference type="InterPro" id="IPR008906">
    <property type="entry name" value="HATC_C_dom"/>
</dbReference>
<dbReference type="OrthoDB" id="6579507at2759"/>
<feature type="domain" description="DUF4371" evidence="2">
    <location>
        <begin position="157"/>
        <end position="338"/>
    </location>
</feature>
<dbReference type="Proteomes" id="UP000478052">
    <property type="component" value="Unassembled WGS sequence"/>
</dbReference>
<feature type="domain" description="HAT C-terminal dimerisation" evidence="1">
    <location>
        <begin position="668"/>
        <end position="726"/>
    </location>
</feature>
<sequence length="750" mass="85130">MLTIFNIKKPSSSVPNVSTAVDDLSQSKGLEKDINDPGLDVSSDVNDLDLGDLASGPRRPILKNFPKKKIGSQNRSFSAGFYKDFEWLEYSINKDSTFCYVCRMFSSESGNAEDTFTKIGLKSHASATNHLVCLSRLNEYKCSKKNGSVLSQLSSQHQQQITKNRNYLTHLIDIALYLAKQGISFRGHDEKYDSNNQGNFKEICKLFSKYDNEFEEMYLKKINLTSWAIQEDLIKLCADQVKGIILNELADVGFFSIMCDEARCFREEQLSICVRYVVGLEVHERFMGFVNVSGGQDASSIVAAINNFFTLQQIDTKTLSIIAQSYDGASVMSGKLNGVQAKIKEIHPCAIYTHCMAHRLNLVVVDFCKNIKSARNVFNVLEAVYVHFSHPSNNLKLSEIQANLGLKKGNILKVCDTRWVCRYKNCEAMLKNYTAIVTFLNSEIDDQADKDVTRAIGILSSIQKCDFIIVITILKEVLCIINVLSNSLQNKSSTLGFSKNVIFGVIKTFESLRSEGEFKKIWEKIKILAEENGICIQTPLTGSKRRRRELNKLHDYVLTTTTSAENASYSSLENEVENYWKISAYFVIMDSVVSNLKYRFSDESLAMANSVDSFCKLDTTNSMKFIDHYKDLLHISKSSLQAEMKVVLNLLKSKKKDFNLNDVKEVIEKQTYPNLYKLFQVALSIPISSATCERSFSSMRRIKNWLRSSMAQDRFTFLSILNIERDITNKVNVDDIVNKFAEKDRKIMLI</sequence>
<proteinExistence type="predicted"/>
<gene>
    <name evidence="3" type="ORF">FWK35_00025946</name>
</gene>
<evidence type="ECO:0000313" key="3">
    <source>
        <dbReference type="EMBL" id="KAF0723115.1"/>
    </source>
</evidence>
<evidence type="ECO:0000259" key="2">
    <source>
        <dbReference type="Pfam" id="PF14291"/>
    </source>
</evidence>
<dbReference type="InterPro" id="IPR025398">
    <property type="entry name" value="DUF4371"/>
</dbReference>
<comment type="caution">
    <text evidence="3">The sequence shown here is derived from an EMBL/GenBank/DDBJ whole genome shotgun (WGS) entry which is preliminary data.</text>
</comment>
<name>A0A6G0WA39_APHCR</name>
<dbReference type="AlphaFoldDB" id="A0A6G0WA39"/>
<dbReference type="EMBL" id="VUJU01009005">
    <property type="protein sequence ID" value="KAF0723115.1"/>
    <property type="molecule type" value="Genomic_DNA"/>
</dbReference>
<evidence type="ECO:0000313" key="4">
    <source>
        <dbReference type="Proteomes" id="UP000478052"/>
    </source>
</evidence>
<dbReference type="GO" id="GO:0046983">
    <property type="term" value="F:protein dimerization activity"/>
    <property type="evidence" value="ECO:0007669"/>
    <property type="project" value="InterPro"/>
</dbReference>
<protein>
    <submittedName>
        <fullName evidence="3">Zinc finger MYM-type protein 1-like</fullName>
    </submittedName>
</protein>
<dbReference type="PANTHER" id="PTHR45749">
    <property type="match status" value="1"/>
</dbReference>
<dbReference type="InterPro" id="IPR012337">
    <property type="entry name" value="RNaseH-like_sf"/>
</dbReference>
<dbReference type="Pfam" id="PF05699">
    <property type="entry name" value="Dimer_Tnp_hAT"/>
    <property type="match status" value="1"/>
</dbReference>
<dbReference type="Pfam" id="PF14291">
    <property type="entry name" value="DUF4371"/>
    <property type="match status" value="1"/>
</dbReference>